<evidence type="ECO:0000313" key="2">
    <source>
        <dbReference type="Proteomes" id="UP000509303"/>
    </source>
</evidence>
<sequence length="94" mass="10475">MIKVGGVPDDFRSRREARQVMAEKGGRGLSIVRARIEITMGPDVGSVELAVRDRSGRDARDTLTVVREKSRWNVVVFVDRPSSPDKPRSSTVRP</sequence>
<dbReference type="RefSeq" id="WP_176163718.1">
    <property type="nucleotide sequence ID" value="NZ_CP054929.1"/>
</dbReference>
<dbReference type="Proteomes" id="UP000509303">
    <property type="component" value="Chromosome"/>
</dbReference>
<gene>
    <name evidence="1" type="ORF">HUT08_23570</name>
</gene>
<accession>A0A7H8NC43</accession>
<name>A0A7H8NC43_9ACTN</name>
<protein>
    <submittedName>
        <fullName evidence="1">Uncharacterized protein</fullName>
    </submittedName>
</protein>
<proteinExistence type="predicted"/>
<evidence type="ECO:0000313" key="1">
    <source>
        <dbReference type="EMBL" id="QKW52011.1"/>
    </source>
</evidence>
<keyword evidence="2" id="KW-1185">Reference proteome</keyword>
<reference evidence="1 2" key="1">
    <citation type="submission" date="2020-06" db="EMBL/GenBank/DDBJ databases">
        <title>Genome mining for natural products.</title>
        <authorList>
            <person name="Zhang B."/>
            <person name="Shi J."/>
            <person name="Ge H."/>
        </authorList>
    </citation>
    <scope>NUCLEOTIDE SEQUENCE [LARGE SCALE GENOMIC DNA]</scope>
    <source>
        <strain evidence="1 2">NA00687</strain>
    </source>
</reference>
<dbReference type="AlphaFoldDB" id="A0A7H8NC43"/>
<organism evidence="1 2">
    <name type="scientific">Streptomyces buecherae</name>
    <dbReference type="NCBI Taxonomy" id="2763006"/>
    <lineage>
        <taxon>Bacteria</taxon>
        <taxon>Bacillati</taxon>
        <taxon>Actinomycetota</taxon>
        <taxon>Actinomycetes</taxon>
        <taxon>Kitasatosporales</taxon>
        <taxon>Streptomycetaceae</taxon>
        <taxon>Streptomyces</taxon>
    </lineage>
</organism>
<dbReference type="EMBL" id="CP054929">
    <property type="protein sequence ID" value="QKW52011.1"/>
    <property type="molecule type" value="Genomic_DNA"/>
</dbReference>